<evidence type="ECO:0000256" key="1">
    <source>
        <dbReference type="SAM" id="Phobius"/>
    </source>
</evidence>
<dbReference type="Gene3D" id="3.30.450.20">
    <property type="entry name" value="PAS domain"/>
    <property type="match status" value="1"/>
</dbReference>
<accession>A0A3P1C0I1</accession>
<organism evidence="3 4">
    <name type="scientific">Larkinella rosea</name>
    <dbReference type="NCBI Taxonomy" id="2025312"/>
    <lineage>
        <taxon>Bacteria</taxon>
        <taxon>Pseudomonadati</taxon>
        <taxon>Bacteroidota</taxon>
        <taxon>Cytophagia</taxon>
        <taxon>Cytophagales</taxon>
        <taxon>Spirosomataceae</taxon>
        <taxon>Larkinella</taxon>
    </lineage>
</organism>
<dbReference type="EMBL" id="RQJO01000007">
    <property type="protein sequence ID" value="RRB06847.1"/>
    <property type="molecule type" value="Genomic_DNA"/>
</dbReference>
<dbReference type="RefSeq" id="WP_124870664.1">
    <property type="nucleotide sequence ID" value="NZ_RQJO01000007.1"/>
</dbReference>
<dbReference type="SUPFAM" id="SSF55785">
    <property type="entry name" value="PYP-like sensor domain (PAS domain)"/>
    <property type="match status" value="1"/>
</dbReference>
<proteinExistence type="predicted"/>
<protein>
    <submittedName>
        <fullName evidence="3">PAS domain S-box protein</fullName>
    </submittedName>
</protein>
<dbReference type="AlphaFoldDB" id="A0A3P1C0I1"/>
<keyword evidence="4" id="KW-1185">Reference proteome</keyword>
<comment type="caution">
    <text evidence="3">The sequence shown here is derived from an EMBL/GenBank/DDBJ whole genome shotgun (WGS) entry which is preliminary data.</text>
</comment>
<dbReference type="InterPro" id="IPR035965">
    <property type="entry name" value="PAS-like_dom_sf"/>
</dbReference>
<gene>
    <name evidence="3" type="ORF">EHT25_03400</name>
</gene>
<keyword evidence="1" id="KW-0812">Transmembrane</keyword>
<feature type="domain" description="PAS" evidence="2">
    <location>
        <begin position="522"/>
        <end position="624"/>
    </location>
</feature>
<evidence type="ECO:0000259" key="2">
    <source>
        <dbReference type="Pfam" id="PF13426"/>
    </source>
</evidence>
<evidence type="ECO:0000313" key="4">
    <source>
        <dbReference type="Proteomes" id="UP000271925"/>
    </source>
</evidence>
<keyword evidence="1" id="KW-1133">Transmembrane helix</keyword>
<dbReference type="InterPro" id="IPR000014">
    <property type="entry name" value="PAS"/>
</dbReference>
<feature type="transmembrane region" description="Helical" evidence="1">
    <location>
        <begin position="471"/>
        <end position="491"/>
    </location>
</feature>
<dbReference type="NCBIfam" id="TIGR00229">
    <property type="entry name" value="sensory_box"/>
    <property type="match status" value="1"/>
</dbReference>
<evidence type="ECO:0000313" key="3">
    <source>
        <dbReference type="EMBL" id="RRB06847.1"/>
    </source>
</evidence>
<dbReference type="CDD" id="cd00130">
    <property type="entry name" value="PAS"/>
    <property type="match status" value="1"/>
</dbReference>
<dbReference type="Proteomes" id="UP000271925">
    <property type="component" value="Unassembled WGS sequence"/>
</dbReference>
<name>A0A3P1C0I1_9BACT</name>
<keyword evidence="1" id="KW-0472">Membrane</keyword>
<feature type="transmembrane region" description="Helical" evidence="1">
    <location>
        <begin position="35"/>
        <end position="54"/>
    </location>
</feature>
<dbReference type="Pfam" id="PF13426">
    <property type="entry name" value="PAS_9"/>
    <property type="match status" value="1"/>
</dbReference>
<sequence>MAWILMQLKDLLYKIVTSEEFKALLRFFIKNRRRLTLLVVMFLLLLFIIFYNFYSISKRYEITLQKTLKTLSSENYSRGFEAYILSNVSGIQNILEAGQSKAYKDNFIKIKDELSKNKYLNNTDLHLKTASTNSTNNEIITDNYKGFLFLPKGLLKAPSNQEKFNKLPIADLAPNTLNKILDNILKRENNLREEVFYTQKIADVLHNFSINGLIEQTSLKVNDIVLMPSQVYFITQNGLNRIFKNGEKNLEAYYARQFPATIYFPSRPYYESTFEKNKFSGLIDMANSASQIPIKDFFNITGPYLDLGGNGIVYTLSRGIILENGTRGVICFDFRLNDSKLKAVCLEAFKNLNADPFIATMSMNNGSKNTELKIVEQSSFSFSKIIPQIKSFFTKDSTGEINSSIIDDLNIIISTPKGRTQILGGISVLEKGDELVVTIPISGISYINDSPIGQLMVARVNLNSLDKTTNFLVIIGLVLFFVVISLMLYAWSDDLRRKHAYQKAFARVDEVMKFSPVAYARLDDQDRILHISLAFCELLGYYHNGSLDHVIRSKTFSSLCTKESKEAYAIVQKNRELGLKVEPYDLTMVKKDGTKIEVKVISATVPSDTHGKFPETFGIAILRDDPKQNEYLNYLDILDSI</sequence>
<reference evidence="3 4" key="1">
    <citation type="submission" date="2018-11" db="EMBL/GenBank/DDBJ databases">
        <authorList>
            <person name="Zhou Z."/>
            <person name="Wang G."/>
        </authorList>
    </citation>
    <scope>NUCLEOTIDE SEQUENCE [LARGE SCALE GENOMIC DNA]</scope>
    <source>
        <strain evidence="3 4">KCTC52004</strain>
    </source>
</reference>